<dbReference type="InterPro" id="IPR005904">
    <property type="entry name" value="Hxn_phspho_trans"/>
</dbReference>
<keyword evidence="8 15" id="KW-0808">Transferase</keyword>
<dbReference type="EC" id="2.4.2.8" evidence="15"/>
<keyword evidence="10 15" id="KW-0660">Purine salvage</keyword>
<comment type="caution">
    <text evidence="17">The sequence shown here is derived from an EMBL/GenBank/DDBJ whole genome shotgun (WGS) entry which is preliminary data.</text>
</comment>
<evidence type="ECO:0000256" key="15">
    <source>
        <dbReference type="RuleBase" id="RU364099"/>
    </source>
</evidence>
<dbReference type="SUPFAM" id="SSF53271">
    <property type="entry name" value="PRTase-like"/>
    <property type="match status" value="1"/>
</dbReference>
<dbReference type="UniPathway" id="UPA00591">
    <property type="reaction ID" value="UER00648"/>
</dbReference>
<name>A0A0C1Y374_9CYAN</name>
<keyword evidence="6 15" id="KW-0963">Cytoplasm</keyword>
<keyword evidence="12 15" id="KW-0460">Magnesium</keyword>
<comment type="cofactor">
    <cofactor evidence="1 15">
        <name>Mg(2+)</name>
        <dbReference type="ChEBI" id="CHEBI:18420"/>
    </cofactor>
</comment>
<organism evidence="17">
    <name type="scientific">Lyngbya confervoides BDU141951</name>
    <dbReference type="NCBI Taxonomy" id="1574623"/>
    <lineage>
        <taxon>Bacteria</taxon>
        <taxon>Bacillati</taxon>
        <taxon>Cyanobacteriota</taxon>
        <taxon>Cyanophyceae</taxon>
        <taxon>Oscillatoriophycideae</taxon>
        <taxon>Oscillatoriales</taxon>
        <taxon>Microcoleaceae</taxon>
        <taxon>Lyngbya</taxon>
    </lineage>
</organism>
<evidence type="ECO:0000313" key="17">
    <source>
        <dbReference type="EMBL" id="NEV66230.1"/>
    </source>
</evidence>
<reference evidence="17" key="3">
    <citation type="submission" date="2020-02" db="EMBL/GenBank/DDBJ databases">
        <authorList>
            <person name="Sarangi A.N."/>
            <person name="Ghosh S."/>
            <person name="Mukherjee M."/>
            <person name="Tripathy S."/>
        </authorList>
    </citation>
    <scope>NUCLEOTIDE SEQUENCE</scope>
    <source>
        <strain evidence="17">BDU141951</strain>
    </source>
</reference>
<dbReference type="NCBIfam" id="TIGR01203">
    <property type="entry name" value="HGPRTase"/>
    <property type="match status" value="1"/>
</dbReference>
<evidence type="ECO:0000256" key="1">
    <source>
        <dbReference type="ARBA" id="ARBA00001946"/>
    </source>
</evidence>
<evidence type="ECO:0000256" key="10">
    <source>
        <dbReference type="ARBA" id="ARBA00022726"/>
    </source>
</evidence>
<dbReference type="GO" id="GO:0032264">
    <property type="term" value="P:IMP salvage"/>
    <property type="evidence" value="ECO:0007669"/>
    <property type="project" value="UniProtKB-UniPathway"/>
</dbReference>
<evidence type="ECO:0000256" key="3">
    <source>
        <dbReference type="ARBA" id="ARBA00004669"/>
    </source>
</evidence>
<sequence>MNDQWVVYISKEKIAQTVQALAAEIDRDYVGRSLVVVTVLKGAFIFVADLIRALKTPVDRVELLRLSSYGAGTESSGEVRVLVELPPGAVTNQHVLLVEDIVDSGRSTTVALNLLKAQQPASIKLCSLLSKPERRVVPVDIDYCGITIEDKFVIGYGLDWDERYRDLPDIYAIESVE</sequence>
<dbReference type="PANTHER" id="PTHR43340">
    <property type="entry name" value="HYPOXANTHINE-GUANINE PHOSPHORIBOSYLTRANSFERASE"/>
    <property type="match status" value="1"/>
</dbReference>
<evidence type="ECO:0000256" key="5">
    <source>
        <dbReference type="ARBA" id="ARBA00008391"/>
    </source>
</evidence>
<dbReference type="InterPro" id="IPR029057">
    <property type="entry name" value="PRTase-like"/>
</dbReference>
<dbReference type="GO" id="GO:0005829">
    <property type="term" value="C:cytosol"/>
    <property type="evidence" value="ECO:0007669"/>
    <property type="project" value="TreeGrafter"/>
</dbReference>
<protein>
    <recommendedName>
        <fullName evidence="15">Hypoxanthine phosphoribosyltransferase</fullName>
        <ecNumber evidence="15">2.4.2.8</ecNumber>
    </recommendedName>
</protein>
<reference evidence="17" key="2">
    <citation type="journal article" date="2015" name="Genome Announc.">
        <title>Draft Genome Sequence of Filamentous Marine Cyanobacterium Lyngbya confervoides Strain BDU141951.</title>
        <authorList>
            <person name="Chandrababunaidu M.M."/>
            <person name="Sen D."/>
            <person name="Tripathy S."/>
        </authorList>
    </citation>
    <scope>NUCLEOTIDE SEQUENCE</scope>
    <source>
        <strain evidence="17">BDU141951</strain>
    </source>
</reference>
<comment type="pathway">
    <text evidence="3 15">Purine metabolism; IMP biosynthesis via salvage pathway; IMP from hypoxanthine: step 1/1.</text>
</comment>
<evidence type="ECO:0000256" key="13">
    <source>
        <dbReference type="ARBA" id="ARBA00048811"/>
    </source>
</evidence>
<reference evidence="17" key="1">
    <citation type="submission" date="2014-11" db="EMBL/GenBank/DDBJ databases">
        <authorList>
            <person name="Malar M.C."/>
            <person name="Sen D."/>
            <person name="Tripathy S."/>
        </authorList>
    </citation>
    <scope>NUCLEOTIDE SEQUENCE</scope>
    <source>
        <strain evidence="17">BDU141951</strain>
    </source>
</reference>
<dbReference type="GO" id="GO:0032263">
    <property type="term" value="P:GMP salvage"/>
    <property type="evidence" value="ECO:0007669"/>
    <property type="project" value="TreeGrafter"/>
</dbReference>
<dbReference type="GO" id="GO:0006178">
    <property type="term" value="P:guanine salvage"/>
    <property type="evidence" value="ECO:0007669"/>
    <property type="project" value="TreeGrafter"/>
</dbReference>
<dbReference type="AlphaFoldDB" id="A0A0C1Y374"/>
<comment type="catalytic activity">
    <reaction evidence="13">
        <text>GMP + diphosphate = guanine + 5-phospho-alpha-D-ribose 1-diphosphate</text>
        <dbReference type="Rhea" id="RHEA:25424"/>
        <dbReference type="ChEBI" id="CHEBI:16235"/>
        <dbReference type="ChEBI" id="CHEBI:33019"/>
        <dbReference type="ChEBI" id="CHEBI:58017"/>
        <dbReference type="ChEBI" id="CHEBI:58115"/>
        <dbReference type="EC" id="2.4.2.8"/>
    </reaction>
    <physiologicalReaction direction="right-to-left" evidence="13">
        <dbReference type="Rhea" id="RHEA:25426"/>
    </physiologicalReaction>
</comment>
<evidence type="ECO:0000256" key="4">
    <source>
        <dbReference type="ARBA" id="ARBA00004676"/>
    </source>
</evidence>
<dbReference type="CDD" id="cd06223">
    <property type="entry name" value="PRTases_typeI"/>
    <property type="match status" value="1"/>
</dbReference>
<dbReference type="GO" id="GO:0052657">
    <property type="term" value="F:guanine phosphoribosyltransferase activity"/>
    <property type="evidence" value="ECO:0007669"/>
    <property type="project" value="UniProtKB-ARBA"/>
</dbReference>
<dbReference type="GO" id="GO:0000166">
    <property type="term" value="F:nucleotide binding"/>
    <property type="evidence" value="ECO:0007669"/>
    <property type="project" value="UniProtKB-KW"/>
</dbReference>
<dbReference type="GO" id="GO:0000287">
    <property type="term" value="F:magnesium ion binding"/>
    <property type="evidence" value="ECO:0007669"/>
    <property type="project" value="TreeGrafter"/>
</dbReference>
<evidence type="ECO:0000256" key="7">
    <source>
        <dbReference type="ARBA" id="ARBA00022676"/>
    </source>
</evidence>
<comment type="catalytic activity">
    <reaction evidence="14">
        <text>IMP + diphosphate = hypoxanthine + 5-phospho-alpha-D-ribose 1-diphosphate</text>
        <dbReference type="Rhea" id="RHEA:17973"/>
        <dbReference type="ChEBI" id="CHEBI:17368"/>
        <dbReference type="ChEBI" id="CHEBI:33019"/>
        <dbReference type="ChEBI" id="CHEBI:58017"/>
        <dbReference type="ChEBI" id="CHEBI:58053"/>
        <dbReference type="EC" id="2.4.2.8"/>
    </reaction>
    <physiologicalReaction direction="right-to-left" evidence="14">
        <dbReference type="Rhea" id="RHEA:17975"/>
    </physiologicalReaction>
</comment>
<dbReference type="InterPro" id="IPR050408">
    <property type="entry name" value="HGPRT"/>
</dbReference>
<accession>A0A0C1Y374</accession>
<dbReference type="GO" id="GO:0006166">
    <property type="term" value="P:purine ribonucleoside salvage"/>
    <property type="evidence" value="ECO:0007669"/>
    <property type="project" value="UniProtKB-KW"/>
</dbReference>
<evidence type="ECO:0000256" key="11">
    <source>
        <dbReference type="ARBA" id="ARBA00022741"/>
    </source>
</evidence>
<comment type="pathway">
    <text evidence="4">Purine metabolism; GMP biosynthesis via salvage pathway; GMP from guanine: step 1/1.</text>
</comment>
<evidence type="ECO:0000256" key="8">
    <source>
        <dbReference type="ARBA" id="ARBA00022679"/>
    </source>
</evidence>
<dbReference type="GO" id="GO:0004422">
    <property type="term" value="F:hypoxanthine phosphoribosyltransferase activity"/>
    <property type="evidence" value="ECO:0007669"/>
    <property type="project" value="InterPro"/>
</dbReference>
<comment type="similarity">
    <text evidence="5 15">Belongs to the purine/pyrimidine phosphoribosyltransferase family.</text>
</comment>
<dbReference type="InterPro" id="IPR000836">
    <property type="entry name" value="PRTase_dom"/>
</dbReference>
<dbReference type="EMBL" id="JTHE02000003">
    <property type="protein sequence ID" value="NEV66230.1"/>
    <property type="molecule type" value="Genomic_DNA"/>
</dbReference>
<keyword evidence="11 15" id="KW-0547">Nucleotide-binding</keyword>
<dbReference type="GO" id="GO:0046100">
    <property type="term" value="P:hypoxanthine metabolic process"/>
    <property type="evidence" value="ECO:0007669"/>
    <property type="project" value="TreeGrafter"/>
</dbReference>
<dbReference type="PANTHER" id="PTHR43340:SF1">
    <property type="entry name" value="HYPOXANTHINE PHOSPHORIBOSYLTRANSFERASE"/>
    <property type="match status" value="1"/>
</dbReference>
<evidence type="ECO:0000256" key="6">
    <source>
        <dbReference type="ARBA" id="ARBA00022490"/>
    </source>
</evidence>
<feature type="domain" description="Phosphoribosyltransferase" evidence="16">
    <location>
        <begin position="12"/>
        <end position="159"/>
    </location>
</feature>
<comment type="subcellular location">
    <subcellularLocation>
        <location evidence="2 15">Cytoplasm</location>
    </subcellularLocation>
</comment>
<dbReference type="Pfam" id="PF00156">
    <property type="entry name" value="Pribosyltran"/>
    <property type="match status" value="1"/>
</dbReference>
<evidence type="ECO:0000256" key="12">
    <source>
        <dbReference type="ARBA" id="ARBA00022842"/>
    </source>
</evidence>
<evidence type="ECO:0000259" key="16">
    <source>
        <dbReference type="Pfam" id="PF00156"/>
    </source>
</evidence>
<dbReference type="FunFam" id="3.40.50.2020:FF:000006">
    <property type="entry name" value="Hypoxanthine phosphoribosyltransferase"/>
    <property type="match status" value="1"/>
</dbReference>
<gene>
    <name evidence="17" type="primary">hpt</name>
    <name evidence="17" type="ORF">QQ91_003770</name>
</gene>
<evidence type="ECO:0000256" key="2">
    <source>
        <dbReference type="ARBA" id="ARBA00004496"/>
    </source>
</evidence>
<proteinExistence type="inferred from homology"/>
<dbReference type="Gene3D" id="3.40.50.2020">
    <property type="match status" value="1"/>
</dbReference>
<evidence type="ECO:0000256" key="14">
    <source>
        <dbReference type="ARBA" id="ARBA00049402"/>
    </source>
</evidence>
<keyword evidence="7 15" id="KW-0328">Glycosyltransferase</keyword>
<keyword evidence="9 15" id="KW-0479">Metal-binding</keyword>
<evidence type="ECO:0000256" key="9">
    <source>
        <dbReference type="ARBA" id="ARBA00022723"/>
    </source>
</evidence>